<protein>
    <submittedName>
        <fullName evidence="13">Cytochrome P450</fullName>
    </submittedName>
</protein>
<dbReference type="PRINTS" id="PR00385">
    <property type="entry name" value="P450"/>
</dbReference>
<dbReference type="PANTHER" id="PTHR24291:SF209">
    <property type="entry name" value="CYTOCHROME P450-LIKE PROTEIN"/>
    <property type="match status" value="1"/>
</dbReference>
<evidence type="ECO:0000256" key="2">
    <source>
        <dbReference type="ARBA" id="ARBA00003690"/>
    </source>
</evidence>
<dbReference type="GO" id="GO:0020037">
    <property type="term" value="F:heme binding"/>
    <property type="evidence" value="ECO:0007669"/>
    <property type="project" value="InterPro"/>
</dbReference>
<gene>
    <name evidence="13" type="ORF">QE152_g7526</name>
</gene>
<dbReference type="InterPro" id="IPR050196">
    <property type="entry name" value="Cytochrome_P450_Monoox"/>
</dbReference>
<comment type="subcellular location">
    <subcellularLocation>
        <location evidence="4">Endoplasmic reticulum membrane</location>
        <topology evidence="4">Peripheral membrane protein</topology>
    </subcellularLocation>
    <subcellularLocation>
        <location evidence="3">Microsome membrane</location>
        <topology evidence="3">Peripheral membrane protein</topology>
    </subcellularLocation>
</comment>
<keyword evidence="10 12" id="KW-0503">Monooxygenase</keyword>
<comment type="cofactor">
    <cofactor evidence="1 11">
        <name>heme</name>
        <dbReference type="ChEBI" id="CHEBI:30413"/>
    </cofactor>
</comment>
<evidence type="ECO:0000256" key="3">
    <source>
        <dbReference type="ARBA" id="ARBA00004174"/>
    </source>
</evidence>
<dbReference type="Gene3D" id="1.10.630.10">
    <property type="entry name" value="Cytochrome P450"/>
    <property type="match status" value="1"/>
</dbReference>
<dbReference type="GO" id="GO:0016705">
    <property type="term" value="F:oxidoreductase activity, acting on paired donors, with incorporation or reduction of molecular oxygen"/>
    <property type="evidence" value="ECO:0007669"/>
    <property type="project" value="InterPro"/>
</dbReference>
<dbReference type="InterPro" id="IPR036396">
    <property type="entry name" value="Cyt_P450_sf"/>
</dbReference>
<dbReference type="PROSITE" id="PS00086">
    <property type="entry name" value="CYTOCHROME_P450"/>
    <property type="match status" value="1"/>
</dbReference>
<dbReference type="Pfam" id="PF00067">
    <property type="entry name" value="p450"/>
    <property type="match status" value="1"/>
</dbReference>
<dbReference type="GO" id="GO:0005789">
    <property type="term" value="C:endoplasmic reticulum membrane"/>
    <property type="evidence" value="ECO:0007669"/>
    <property type="project" value="UniProtKB-SubCell"/>
</dbReference>
<dbReference type="AlphaFoldDB" id="A0AAW1MFT1"/>
<keyword evidence="6 11" id="KW-0349">Heme</keyword>
<evidence type="ECO:0000256" key="8">
    <source>
        <dbReference type="ARBA" id="ARBA00023002"/>
    </source>
</evidence>
<comment type="caution">
    <text evidence="13">The sequence shown here is derived from an EMBL/GenBank/DDBJ whole genome shotgun (WGS) entry which is preliminary data.</text>
</comment>
<dbReference type="Proteomes" id="UP001458880">
    <property type="component" value="Unassembled WGS sequence"/>
</dbReference>
<proteinExistence type="inferred from homology"/>
<feature type="binding site" description="axial binding residue" evidence="11">
    <location>
        <position position="470"/>
    </location>
    <ligand>
        <name>heme</name>
        <dbReference type="ChEBI" id="CHEBI:30413"/>
    </ligand>
    <ligandPart>
        <name>Fe</name>
        <dbReference type="ChEBI" id="CHEBI:18248"/>
    </ligandPart>
</feature>
<dbReference type="InterPro" id="IPR017972">
    <property type="entry name" value="Cyt_P450_CS"/>
</dbReference>
<keyword evidence="9 11" id="KW-0408">Iron</keyword>
<dbReference type="InterPro" id="IPR001128">
    <property type="entry name" value="Cyt_P450"/>
</dbReference>
<evidence type="ECO:0000256" key="12">
    <source>
        <dbReference type="RuleBase" id="RU000461"/>
    </source>
</evidence>
<evidence type="ECO:0000256" key="11">
    <source>
        <dbReference type="PIRSR" id="PIRSR602403-1"/>
    </source>
</evidence>
<evidence type="ECO:0000256" key="6">
    <source>
        <dbReference type="ARBA" id="ARBA00022617"/>
    </source>
</evidence>
<evidence type="ECO:0000256" key="10">
    <source>
        <dbReference type="ARBA" id="ARBA00023033"/>
    </source>
</evidence>
<sequence>MFYIEAVAVIAALWFLFSYYKWRRDIYYPLEKLPGDPRYPIIGTQYIFIGVSRNDLIKVFIGKLKKFAPLFRSWNGSIPEIHLMKPEHIEIIMSSSNHITKGRHYNDLHCWLGQGLLTSGGQRWVQHRKLITPTFHFKILENYMNVFVEKTGILLDILDKKTDVFVEKTGILLDILDKKTDGKMHNIYSDITHCAVDIICESAMGVNVGAMLNEDNEYVKAVYEFIQLIVWKALHPYQPTFIFNLTPTGRTVKKDLKILHDFSKKVISDRKALLKQEQQSGSSKHNDGEDLFGIKRRLSFLDLLIEASEDEASEDGKLLNDSDIRQEVDTFMFEGHDTTAASISWILLLLGNHPDIQDRVFEEIRAVICDKSTPTSISELHELKYLERVIKEALRLYPSVPFVIRKTKEDIHIEFQQGLIRTYVWIYLVHRDPEIYPDPEKFDPDRFLPENSVNRHPYAYIPFSAGPRNCVGQKFALYEEKTILASIINRYKITAVKKMEDILIHIELILRPANGVLVKLERRL</sequence>
<reference evidence="13 14" key="1">
    <citation type="journal article" date="2024" name="BMC Genomics">
        <title>De novo assembly and annotation of Popillia japonica's genome with initial clues to its potential as an invasive pest.</title>
        <authorList>
            <person name="Cucini C."/>
            <person name="Boschi S."/>
            <person name="Funari R."/>
            <person name="Cardaioli E."/>
            <person name="Iannotti N."/>
            <person name="Marturano G."/>
            <person name="Paoli F."/>
            <person name="Bruttini M."/>
            <person name="Carapelli A."/>
            <person name="Frati F."/>
            <person name="Nardi F."/>
        </authorList>
    </citation>
    <scope>NUCLEOTIDE SEQUENCE [LARGE SCALE GENOMIC DNA]</scope>
    <source>
        <strain evidence="13">DMR45628</strain>
    </source>
</reference>
<name>A0AAW1MFT1_POPJA</name>
<dbReference type="PRINTS" id="PR00465">
    <property type="entry name" value="EP450IV"/>
</dbReference>
<dbReference type="PANTHER" id="PTHR24291">
    <property type="entry name" value="CYTOCHROME P450 FAMILY 4"/>
    <property type="match status" value="1"/>
</dbReference>
<dbReference type="GO" id="GO:0004497">
    <property type="term" value="F:monooxygenase activity"/>
    <property type="evidence" value="ECO:0007669"/>
    <property type="project" value="UniProtKB-KW"/>
</dbReference>
<evidence type="ECO:0000256" key="5">
    <source>
        <dbReference type="ARBA" id="ARBA00010617"/>
    </source>
</evidence>
<dbReference type="InterPro" id="IPR002403">
    <property type="entry name" value="Cyt_P450_E_grp-IV"/>
</dbReference>
<evidence type="ECO:0000256" key="1">
    <source>
        <dbReference type="ARBA" id="ARBA00001971"/>
    </source>
</evidence>
<comment type="similarity">
    <text evidence="5 12">Belongs to the cytochrome P450 family.</text>
</comment>
<keyword evidence="14" id="KW-1185">Reference proteome</keyword>
<keyword evidence="8 12" id="KW-0560">Oxidoreductase</keyword>
<organism evidence="13 14">
    <name type="scientific">Popillia japonica</name>
    <name type="common">Japanese beetle</name>
    <dbReference type="NCBI Taxonomy" id="7064"/>
    <lineage>
        <taxon>Eukaryota</taxon>
        <taxon>Metazoa</taxon>
        <taxon>Ecdysozoa</taxon>
        <taxon>Arthropoda</taxon>
        <taxon>Hexapoda</taxon>
        <taxon>Insecta</taxon>
        <taxon>Pterygota</taxon>
        <taxon>Neoptera</taxon>
        <taxon>Endopterygota</taxon>
        <taxon>Coleoptera</taxon>
        <taxon>Polyphaga</taxon>
        <taxon>Scarabaeiformia</taxon>
        <taxon>Scarabaeidae</taxon>
        <taxon>Rutelinae</taxon>
        <taxon>Popillia</taxon>
    </lineage>
</organism>
<dbReference type="EMBL" id="JASPKY010000055">
    <property type="protein sequence ID" value="KAK9744665.1"/>
    <property type="molecule type" value="Genomic_DNA"/>
</dbReference>
<dbReference type="SUPFAM" id="SSF48264">
    <property type="entry name" value="Cytochrome P450"/>
    <property type="match status" value="1"/>
</dbReference>
<evidence type="ECO:0000313" key="13">
    <source>
        <dbReference type="EMBL" id="KAK9744665.1"/>
    </source>
</evidence>
<evidence type="ECO:0000313" key="14">
    <source>
        <dbReference type="Proteomes" id="UP001458880"/>
    </source>
</evidence>
<keyword evidence="7 11" id="KW-0479">Metal-binding</keyword>
<accession>A0AAW1MFT1</accession>
<evidence type="ECO:0000256" key="7">
    <source>
        <dbReference type="ARBA" id="ARBA00022723"/>
    </source>
</evidence>
<comment type="function">
    <text evidence="2">May be involved in the metabolism of insect hormones and in the breakdown of synthetic insecticides.</text>
</comment>
<evidence type="ECO:0000256" key="9">
    <source>
        <dbReference type="ARBA" id="ARBA00023004"/>
    </source>
</evidence>
<dbReference type="GO" id="GO:0005506">
    <property type="term" value="F:iron ion binding"/>
    <property type="evidence" value="ECO:0007669"/>
    <property type="project" value="InterPro"/>
</dbReference>
<evidence type="ECO:0000256" key="4">
    <source>
        <dbReference type="ARBA" id="ARBA00004406"/>
    </source>
</evidence>